<dbReference type="Gene3D" id="2.40.440.10">
    <property type="entry name" value="L,D-transpeptidase catalytic domain-like"/>
    <property type="match status" value="1"/>
</dbReference>
<keyword evidence="3" id="KW-0808">Transferase</keyword>
<dbReference type="AlphaFoldDB" id="A0A6J4UDQ1"/>
<evidence type="ECO:0000259" key="8">
    <source>
        <dbReference type="PROSITE" id="PS52029"/>
    </source>
</evidence>
<feature type="active site" description="Nucleophile" evidence="7">
    <location>
        <position position="506"/>
    </location>
</feature>
<comment type="similarity">
    <text evidence="2">Belongs to the YkuD family.</text>
</comment>
<evidence type="ECO:0000256" key="6">
    <source>
        <dbReference type="ARBA" id="ARBA00023316"/>
    </source>
</evidence>
<evidence type="ECO:0000256" key="1">
    <source>
        <dbReference type="ARBA" id="ARBA00004752"/>
    </source>
</evidence>
<gene>
    <name evidence="9" type="ORF">AVDCRST_MAG59-1188</name>
</gene>
<dbReference type="InterPro" id="IPR050979">
    <property type="entry name" value="LD-transpeptidase"/>
</dbReference>
<dbReference type="GO" id="GO:0008360">
    <property type="term" value="P:regulation of cell shape"/>
    <property type="evidence" value="ECO:0007669"/>
    <property type="project" value="UniProtKB-UniRule"/>
</dbReference>
<dbReference type="InterPro" id="IPR006311">
    <property type="entry name" value="TAT_signal"/>
</dbReference>
<dbReference type="PROSITE" id="PS51318">
    <property type="entry name" value="TAT"/>
    <property type="match status" value="1"/>
</dbReference>
<evidence type="ECO:0000256" key="2">
    <source>
        <dbReference type="ARBA" id="ARBA00005992"/>
    </source>
</evidence>
<dbReference type="GO" id="GO:0071555">
    <property type="term" value="P:cell wall organization"/>
    <property type="evidence" value="ECO:0007669"/>
    <property type="project" value="UniProtKB-UniRule"/>
</dbReference>
<evidence type="ECO:0000313" key="9">
    <source>
        <dbReference type="EMBL" id="CAA9544809.1"/>
    </source>
</evidence>
<proteinExistence type="inferred from homology"/>
<dbReference type="UniPathway" id="UPA00219"/>
<dbReference type="PANTHER" id="PTHR30582:SF2">
    <property type="entry name" value="L,D-TRANSPEPTIDASE YCIB-RELATED"/>
    <property type="match status" value="1"/>
</dbReference>
<dbReference type="SUPFAM" id="SSF141523">
    <property type="entry name" value="L,D-transpeptidase catalytic domain-like"/>
    <property type="match status" value="1"/>
</dbReference>
<evidence type="ECO:0000256" key="3">
    <source>
        <dbReference type="ARBA" id="ARBA00022679"/>
    </source>
</evidence>
<keyword evidence="6 7" id="KW-0961">Cell wall biogenesis/degradation</keyword>
<sequence length="531" mass="57258">MTTIPNQHQHQDPGSRPRLHRRTLVSAAAGLILAPLMPARQALAQEAQAPVEGAVGEIPGAGTAYFAETGHNLAEPFRSRWEQAGGTLVLGAPLSEERWATGAGGVLQTFEKITLLYDPGAEAPFDVRGQRLDKTRWLELAPRSAFAKVAGCPGAGCFFVEETGHTVSGAIAAFWQERGGEALFGNPLTEPYLDDAAPGALRIQLFENGVLEEYPDGVRLRPLGRQLAEDGGLMEDPAFKPAPPTGGDSFLVNASDGLRLRAAPSPDAVEVALLADNAEFVAARDGAGEWVAGYADGSSGYVAASFLRERPPLPQLDPADWNPAIWQGAALGETNVRAEPTTASRIVETLDYGKALAVAAWVKGEEVFEGADLWAKLDDARFVYARNVGRTAPVQPLPPPPEAPAFGRWIDINLTQQLMTAYDGPVALRTVPVTTGMAGWETPPGLFSILNRVANETMTSGAIGAENHYRLEDVLFTQYFTDRGHAIHFAWWRTKETIGRPGSHGCINILLEDARFFWDFADYGTPVLTHY</sequence>
<dbReference type="GO" id="GO:0071972">
    <property type="term" value="F:peptidoglycan L,D-transpeptidase activity"/>
    <property type="evidence" value="ECO:0007669"/>
    <property type="project" value="TreeGrafter"/>
</dbReference>
<keyword evidence="4 7" id="KW-0133">Cell shape</keyword>
<dbReference type="InterPro" id="IPR038063">
    <property type="entry name" value="Transpep_catalytic_dom"/>
</dbReference>
<feature type="active site" description="Proton donor/acceptor" evidence="7">
    <location>
        <position position="488"/>
    </location>
</feature>
<feature type="domain" description="L,D-TPase catalytic" evidence="8">
    <location>
        <begin position="408"/>
        <end position="530"/>
    </location>
</feature>
<comment type="pathway">
    <text evidence="1 7">Cell wall biogenesis; peptidoglycan biosynthesis.</text>
</comment>
<evidence type="ECO:0000256" key="4">
    <source>
        <dbReference type="ARBA" id="ARBA00022960"/>
    </source>
</evidence>
<dbReference type="Pfam" id="PF03734">
    <property type="entry name" value="YkuD"/>
    <property type="match status" value="1"/>
</dbReference>
<protein>
    <recommendedName>
        <fullName evidence="8">L,D-TPase catalytic domain-containing protein</fullName>
    </recommendedName>
</protein>
<keyword evidence="5 7" id="KW-0573">Peptidoglycan synthesis</keyword>
<dbReference type="PROSITE" id="PS52029">
    <property type="entry name" value="LD_TPASE"/>
    <property type="match status" value="1"/>
</dbReference>
<dbReference type="GO" id="GO:0016740">
    <property type="term" value="F:transferase activity"/>
    <property type="evidence" value="ECO:0007669"/>
    <property type="project" value="UniProtKB-KW"/>
</dbReference>
<name>A0A6J4UDQ1_9BACT</name>
<reference evidence="9" key="1">
    <citation type="submission" date="2020-02" db="EMBL/GenBank/DDBJ databases">
        <authorList>
            <person name="Meier V. D."/>
        </authorList>
    </citation>
    <scope>NUCLEOTIDE SEQUENCE</scope>
    <source>
        <strain evidence="9">AVDCRST_MAG59</strain>
    </source>
</reference>
<evidence type="ECO:0000256" key="5">
    <source>
        <dbReference type="ARBA" id="ARBA00022984"/>
    </source>
</evidence>
<dbReference type="PANTHER" id="PTHR30582">
    <property type="entry name" value="L,D-TRANSPEPTIDASE"/>
    <property type="match status" value="1"/>
</dbReference>
<dbReference type="GO" id="GO:0005576">
    <property type="term" value="C:extracellular region"/>
    <property type="evidence" value="ECO:0007669"/>
    <property type="project" value="TreeGrafter"/>
</dbReference>
<organism evidence="9">
    <name type="scientific">uncultured Thermomicrobiales bacterium</name>
    <dbReference type="NCBI Taxonomy" id="1645740"/>
    <lineage>
        <taxon>Bacteria</taxon>
        <taxon>Pseudomonadati</taxon>
        <taxon>Thermomicrobiota</taxon>
        <taxon>Thermomicrobia</taxon>
        <taxon>Thermomicrobiales</taxon>
        <taxon>environmental samples</taxon>
    </lineage>
</organism>
<dbReference type="GO" id="GO:0018104">
    <property type="term" value="P:peptidoglycan-protein cross-linking"/>
    <property type="evidence" value="ECO:0007669"/>
    <property type="project" value="TreeGrafter"/>
</dbReference>
<dbReference type="EMBL" id="CADCWF010000073">
    <property type="protein sequence ID" value="CAA9544809.1"/>
    <property type="molecule type" value="Genomic_DNA"/>
</dbReference>
<accession>A0A6J4UDQ1</accession>
<dbReference type="CDD" id="cd16913">
    <property type="entry name" value="YkuD_like"/>
    <property type="match status" value="1"/>
</dbReference>
<dbReference type="InterPro" id="IPR005490">
    <property type="entry name" value="LD_TPept_cat_dom"/>
</dbReference>
<evidence type="ECO:0000256" key="7">
    <source>
        <dbReference type="PROSITE-ProRule" id="PRU01373"/>
    </source>
</evidence>